<organism evidence="1 2">
    <name type="scientific">Russula ochroleuca</name>
    <dbReference type="NCBI Taxonomy" id="152965"/>
    <lineage>
        <taxon>Eukaryota</taxon>
        <taxon>Fungi</taxon>
        <taxon>Dikarya</taxon>
        <taxon>Basidiomycota</taxon>
        <taxon>Agaricomycotina</taxon>
        <taxon>Agaricomycetes</taxon>
        <taxon>Russulales</taxon>
        <taxon>Russulaceae</taxon>
        <taxon>Russula</taxon>
    </lineage>
</organism>
<dbReference type="AlphaFoldDB" id="A0A9P5T7X4"/>
<evidence type="ECO:0000313" key="1">
    <source>
        <dbReference type="EMBL" id="KAF8478742.1"/>
    </source>
</evidence>
<dbReference type="Proteomes" id="UP000759537">
    <property type="component" value="Unassembled WGS sequence"/>
</dbReference>
<proteinExistence type="predicted"/>
<gene>
    <name evidence="1" type="ORF">DFH94DRAFT_751903</name>
</gene>
<dbReference type="EMBL" id="WHVB01000011">
    <property type="protein sequence ID" value="KAF8478742.1"/>
    <property type="molecule type" value="Genomic_DNA"/>
</dbReference>
<sequence>MPCFHPSEYESRRKSRPTIWHTREDKRFEETFQDYGMWFNHVIKIEDTKMISADNLWKFLTRGAMILCANGQEGVDIVLRVCETKRKLCRHSVTAILIQVKNAVRFTKMKGTLFDAMSPLDLGIFPDSDVPLTTPKPIIRLVLALASPEAGVVFREGKSMLGQHQDHPFTAFDIWLAGLSTNTFRQIDGDLVPYQILLRRSLRPHDALMTQL</sequence>
<comment type="caution">
    <text evidence="1">The sequence shown here is derived from an EMBL/GenBank/DDBJ whole genome shotgun (WGS) entry which is preliminary data.</text>
</comment>
<accession>A0A9P5T7X4</accession>
<evidence type="ECO:0000313" key="2">
    <source>
        <dbReference type="Proteomes" id="UP000759537"/>
    </source>
</evidence>
<keyword evidence="2" id="KW-1185">Reference proteome</keyword>
<dbReference type="OrthoDB" id="107110at2759"/>
<protein>
    <submittedName>
        <fullName evidence="1">Uncharacterized protein</fullName>
    </submittedName>
</protein>
<reference evidence="1" key="2">
    <citation type="journal article" date="2020" name="Nat. Commun.">
        <title>Large-scale genome sequencing of mycorrhizal fungi provides insights into the early evolution of symbiotic traits.</title>
        <authorList>
            <person name="Miyauchi S."/>
            <person name="Kiss E."/>
            <person name="Kuo A."/>
            <person name="Drula E."/>
            <person name="Kohler A."/>
            <person name="Sanchez-Garcia M."/>
            <person name="Morin E."/>
            <person name="Andreopoulos B."/>
            <person name="Barry K.W."/>
            <person name="Bonito G."/>
            <person name="Buee M."/>
            <person name="Carver A."/>
            <person name="Chen C."/>
            <person name="Cichocki N."/>
            <person name="Clum A."/>
            <person name="Culley D."/>
            <person name="Crous P.W."/>
            <person name="Fauchery L."/>
            <person name="Girlanda M."/>
            <person name="Hayes R.D."/>
            <person name="Keri Z."/>
            <person name="LaButti K."/>
            <person name="Lipzen A."/>
            <person name="Lombard V."/>
            <person name="Magnuson J."/>
            <person name="Maillard F."/>
            <person name="Murat C."/>
            <person name="Nolan M."/>
            <person name="Ohm R.A."/>
            <person name="Pangilinan J."/>
            <person name="Pereira M.F."/>
            <person name="Perotto S."/>
            <person name="Peter M."/>
            <person name="Pfister S."/>
            <person name="Riley R."/>
            <person name="Sitrit Y."/>
            <person name="Stielow J.B."/>
            <person name="Szollosi G."/>
            <person name="Zifcakova L."/>
            <person name="Stursova M."/>
            <person name="Spatafora J.W."/>
            <person name="Tedersoo L."/>
            <person name="Vaario L.M."/>
            <person name="Yamada A."/>
            <person name="Yan M."/>
            <person name="Wang P."/>
            <person name="Xu J."/>
            <person name="Bruns T."/>
            <person name="Baldrian P."/>
            <person name="Vilgalys R."/>
            <person name="Dunand C."/>
            <person name="Henrissat B."/>
            <person name="Grigoriev I.V."/>
            <person name="Hibbett D."/>
            <person name="Nagy L.G."/>
            <person name="Martin F.M."/>
        </authorList>
    </citation>
    <scope>NUCLEOTIDE SEQUENCE</scope>
    <source>
        <strain evidence="1">Prilba</strain>
    </source>
</reference>
<name>A0A9P5T7X4_9AGAM</name>
<reference evidence="1" key="1">
    <citation type="submission" date="2019-10" db="EMBL/GenBank/DDBJ databases">
        <authorList>
            <consortium name="DOE Joint Genome Institute"/>
            <person name="Kuo A."/>
            <person name="Miyauchi S."/>
            <person name="Kiss E."/>
            <person name="Drula E."/>
            <person name="Kohler A."/>
            <person name="Sanchez-Garcia M."/>
            <person name="Andreopoulos B."/>
            <person name="Barry K.W."/>
            <person name="Bonito G."/>
            <person name="Buee M."/>
            <person name="Carver A."/>
            <person name="Chen C."/>
            <person name="Cichocki N."/>
            <person name="Clum A."/>
            <person name="Culley D."/>
            <person name="Crous P.W."/>
            <person name="Fauchery L."/>
            <person name="Girlanda M."/>
            <person name="Hayes R."/>
            <person name="Keri Z."/>
            <person name="LaButti K."/>
            <person name="Lipzen A."/>
            <person name="Lombard V."/>
            <person name="Magnuson J."/>
            <person name="Maillard F."/>
            <person name="Morin E."/>
            <person name="Murat C."/>
            <person name="Nolan M."/>
            <person name="Ohm R."/>
            <person name="Pangilinan J."/>
            <person name="Pereira M."/>
            <person name="Perotto S."/>
            <person name="Peter M."/>
            <person name="Riley R."/>
            <person name="Sitrit Y."/>
            <person name="Stielow B."/>
            <person name="Szollosi G."/>
            <person name="Zifcakova L."/>
            <person name="Stursova M."/>
            <person name="Spatafora J.W."/>
            <person name="Tedersoo L."/>
            <person name="Vaario L.-M."/>
            <person name="Yamada A."/>
            <person name="Yan M."/>
            <person name="Wang P."/>
            <person name="Xu J."/>
            <person name="Bruns T."/>
            <person name="Baldrian P."/>
            <person name="Vilgalys R."/>
            <person name="Henrissat B."/>
            <person name="Grigoriev I.V."/>
            <person name="Hibbett D."/>
            <person name="Nagy L.G."/>
            <person name="Martin F.M."/>
        </authorList>
    </citation>
    <scope>NUCLEOTIDE SEQUENCE</scope>
    <source>
        <strain evidence="1">Prilba</strain>
    </source>
</reference>